<keyword evidence="5" id="KW-1185">Reference proteome</keyword>
<feature type="coiled-coil region" evidence="2">
    <location>
        <begin position="62"/>
        <end position="96"/>
    </location>
</feature>
<dbReference type="InterPro" id="IPR000551">
    <property type="entry name" value="MerR-type_HTH_dom"/>
</dbReference>
<name>A0A841H739_9BACT</name>
<dbReference type="PANTHER" id="PTHR30204">
    <property type="entry name" value="REDOX-CYCLING DRUG-SENSING TRANSCRIPTIONAL ACTIVATOR SOXR"/>
    <property type="match status" value="1"/>
</dbReference>
<gene>
    <name evidence="4" type="ORF">HNQ61_005415</name>
</gene>
<evidence type="ECO:0000313" key="5">
    <source>
        <dbReference type="Proteomes" id="UP000582837"/>
    </source>
</evidence>
<dbReference type="SUPFAM" id="SSF46955">
    <property type="entry name" value="Putative DNA-binding domain"/>
    <property type="match status" value="1"/>
</dbReference>
<dbReference type="GO" id="GO:0003677">
    <property type="term" value="F:DNA binding"/>
    <property type="evidence" value="ECO:0007669"/>
    <property type="project" value="UniProtKB-KW"/>
</dbReference>
<dbReference type="GO" id="GO:0003700">
    <property type="term" value="F:DNA-binding transcription factor activity"/>
    <property type="evidence" value="ECO:0007669"/>
    <property type="project" value="InterPro"/>
</dbReference>
<accession>A0A841H739</accession>
<dbReference type="SMART" id="SM00422">
    <property type="entry name" value="HTH_MERR"/>
    <property type="match status" value="1"/>
</dbReference>
<evidence type="ECO:0000256" key="1">
    <source>
        <dbReference type="ARBA" id="ARBA00023125"/>
    </source>
</evidence>
<dbReference type="CDD" id="cd04765">
    <property type="entry name" value="HTH_MlrA-like_sg2"/>
    <property type="match status" value="1"/>
</dbReference>
<dbReference type="PROSITE" id="PS50937">
    <property type="entry name" value="HTH_MERR_2"/>
    <property type="match status" value="1"/>
</dbReference>
<keyword evidence="1 4" id="KW-0238">DNA-binding</keyword>
<dbReference type="InterPro" id="IPR009061">
    <property type="entry name" value="DNA-bd_dom_put_sf"/>
</dbReference>
<dbReference type="InterPro" id="IPR047057">
    <property type="entry name" value="MerR_fam"/>
</dbReference>
<organism evidence="4 5">
    <name type="scientific">Longimicrobium terrae</name>
    <dbReference type="NCBI Taxonomy" id="1639882"/>
    <lineage>
        <taxon>Bacteria</taxon>
        <taxon>Pseudomonadati</taxon>
        <taxon>Gemmatimonadota</taxon>
        <taxon>Longimicrobiia</taxon>
        <taxon>Longimicrobiales</taxon>
        <taxon>Longimicrobiaceae</taxon>
        <taxon>Longimicrobium</taxon>
    </lineage>
</organism>
<evidence type="ECO:0000256" key="2">
    <source>
        <dbReference type="SAM" id="Coils"/>
    </source>
</evidence>
<dbReference type="PANTHER" id="PTHR30204:SF15">
    <property type="entry name" value="BLL5018 PROTEIN"/>
    <property type="match status" value="1"/>
</dbReference>
<evidence type="ECO:0000259" key="3">
    <source>
        <dbReference type="PROSITE" id="PS50937"/>
    </source>
</evidence>
<comment type="caution">
    <text evidence="4">The sequence shown here is derived from an EMBL/GenBank/DDBJ whole genome shotgun (WGS) entry which is preliminary data.</text>
</comment>
<keyword evidence="2" id="KW-0175">Coiled coil</keyword>
<protein>
    <submittedName>
        <fullName evidence="4">DNA-binding transcriptional MerR regulator</fullName>
    </submittedName>
</protein>
<dbReference type="RefSeq" id="WP_170035583.1">
    <property type="nucleotide sequence ID" value="NZ_JABDTL010000001.1"/>
</dbReference>
<evidence type="ECO:0000313" key="4">
    <source>
        <dbReference type="EMBL" id="MBB6073744.1"/>
    </source>
</evidence>
<sequence>MKRPQREFYSIGEVCELFDVKPHVLRYWETQFPALSPPKNRSGNRVYRARDLELIALIRHLVHDERYTLEGARKRIDELRQEGAASQEAARALERSFVRSLRAELEEILTLLE</sequence>
<proteinExistence type="predicted"/>
<reference evidence="4 5" key="1">
    <citation type="submission" date="2020-08" db="EMBL/GenBank/DDBJ databases">
        <title>Genomic Encyclopedia of Type Strains, Phase IV (KMG-IV): sequencing the most valuable type-strain genomes for metagenomic binning, comparative biology and taxonomic classification.</title>
        <authorList>
            <person name="Goeker M."/>
        </authorList>
    </citation>
    <scope>NUCLEOTIDE SEQUENCE [LARGE SCALE GENOMIC DNA]</scope>
    <source>
        <strain evidence="4 5">DSM 29007</strain>
    </source>
</reference>
<dbReference type="Gene3D" id="1.10.1660.10">
    <property type="match status" value="1"/>
</dbReference>
<dbReference type="Proteomes" id="UP000582837">
    <property type="component" value="Unassembled WGS sequence"/>
</dbReference>
<dbReference type="EMBL" id="JACHIA010000028">
    <property type="protein sequence ID" value="MBB6073744.1"/>
    <property type="molecule type" value="Genomic_DNA"/>
</dbReference>
<dbReference type="Pfam" id="PF13411">
    <property type="entry name" value="MerR_1"/>
    <property type="match status" value="1"/>
</dbReference>
<dbReference type="AlphaFoldDB" id="A0A841H739"/>
<feature type="domain" description="HTH merR-type" evidence="3">
    <location>
        <begin position="8"/>
        <end position="78"/>
    </location>
</feature>